<evidence type="ECO:0000256" key="1">
    <source>
        <dbReference type="SAM" id="MobiDB-lite"/>
    </source>
</evidence>
<sequence>MQWHARTGSIQEMQQHESRNRPHGTTTSTTDDKAWHAVPTATGWNVTGMWLALSMLETPAPGAEVGYASTPSDGRRQSTQIPSSPYHSVYRQLPHLFSGFCPGNGTDDEDQISDDDEEPSPESLAPRENFLGRVQSYSKLMHAHTQSQLASPSVGTLLSYAKSMHAFTLNQLNHSQTTTQSARNSPQLGPGGRRMVLRRHICEGLKRLNLGETPNPANTPVHGHSHWHAERRRMGASRSLTEPVDFGVPVTRKDFAMA</sequence>
<feature type="compositionally biased region" description="Acidic residues" evidence="1">
    <location>
        <begin position="106"/>
        <end position="120"/>
    </location>
</feature>
<organism evidence="2 3">
    <name type="scientific">Recurvomyces mirabilis</name>
    <dbReference type="NCBI Taxonomy" id="574656"/>
    <lineage>
        <taxon>Eukaryota</taxon>
        <taxon>Fungi</taxon>
        <taxon>Dikarya</taxon>
        <taxon>Ascomycota</taxon>
        <taxon>Pezizomycotina</taxon>
        <taxon>Dothideomycetes</taxon>
        <taxon>Dothideomycetidae</taxon>
        <taxon>Mycosphaerellales</taxon>
        <taxon>Teratosphaeriaceae</taxon>
        <taxon>Recurvomyces</taxon>
    </lineage>
</organism>
<accession>A0AAE0WWN3</accession>
<dbReference type="Proteomes" id="UP001274830">
    <property type="component" value="Unassembled WGS sequence"/>
</dbReference>
<keyword evidence="3" id="KW-1185">Reference proteome</keyword>
<evidence type="ECO:0000313" key="2">
    <source>
        <dbReference type="EMBL" id="KAK3679392.1"/>
    </source>
</evidence>
<feature type="region of interest" description="Disordered" evidence="1">
    <location>
        <begin position="1"/>
        <end position="36"/>
    </location>
</feature>
<evidence type="ECO:0000313" key="3">
    <source>
        <dbReference type="Proteomes" id="UP001274830"/>
    </source>
</evidence>
<dbReference type="EMBL" id="JAUTXT010000002">
    <property type="protein sequence ID" value="KAK3679392.1"/>
    <property type="molecule type" value="Genomic_DNA"/>
</dbReference>
<feature type="compositionally biased region" description="Polar residues" evidence="1">
    <location>
        <begin position="69"/>
        <end position="85"/>
    </location>
</feature>
<gene>
    <name evidence="2" type="ORF">LTR78_000953</name>
</gene>
<protein>
    <submittedName>
        <fullName evidence="2">Uncharacterized protein</fullName>
    </submittedName>
</protein>
<dbReference type="AlphaFoldDB" id="A0AAE0WWN3"/>
<comment type="caution">
    <text evidence="2">The sequence shown here is derived from an EMBL/GenBank/DDBJ whole genome shotgun (WGS) entry which is preliminary data.</text>
</comment>
<feature type="region of interest" description="Disordered" evidence="1">
    <location>
        <begin position="64"/>
        <end position="85"/>
    </location>
</feature>
<proteinExistence type="predicted"/>
<name>A0AAE0WWN3_9PEZI</name>
<reference evidence="2" key="1">
    <citation type="submission" date="2023-07" db="EMBL/GenBank/DDBJ databases">
        <title>Black Yeasts Isolated from many extreme environments.</title>
        <authorList>
            <person name="Coleine C."/>
            <person name="Stajich J.E."/>
            <person name="Selbmann L."/>
        </authorList>
    </citation>
    <scope>NUCLEOTIDE SEQUENCE</scope>
    <source>
        <strain evidence="2">CCFEE 5485</strain>
    </source>
</reference>
<feature type="region of interest" description="Disordered" evidence="1">
    <location>
        <begin position="209"/>
        <end position="228"/>
    </location>
</feature>
<feature type="region of interest" description="Disordered" evidence="1">
    <location>
        <begin position="98"/>
        <end position="127"/>
    </location>
</feature>